<sequence>MVAHGVHVLVGLALAFLCFRAERPEPYLVAALAAAFPDIDSYVFPSLVDWGYVAGSTWAHRGVTHSVFTGVAVVLVLSYFGPWRAAAVGFLSHILLDYVTGGVFLLAPFVTVRHGFSTNWLILNSLTAVFSVTVMLAGARYLRVGDGSGPPRSTAAAGFLDRFD</sequence>
<name>A0A1H1ECQ4_9EURY</name>
<keyword evidence="1" id="KW-0472">Membrane</keyword>
<keyword evidence="2" id="KW-0378">Hydrolase</keyword>
<protein>
    <submittedName>
        <fullName evidence="3">Inner membrane protein</fullName>
    </submittedName>
    <submittedName>
        <fullName evidence="2">Metal-dependent hydrolase</fullName>
    </submittedName>
</protein>
<gene>
    <name evidence="2" type="ORF">DWB78_08175</name>
    <name evidence="3" type="ORF">SAMN05216278_2846</name>
</gene>
<dbReference type="InterPro" id="IPR007404">
    <property type="entry name" value="YdjM-like"/>
</dbReference>
<dbReference type="GO" id="GO:0016787">
    <property type="term" value="F:hydrolase activity"/>
    <property type="evidence" value="ECO:0007669"/>
    <property type="project" value="UniProtKB-KW"/>
</dbReference>
<feature type="transmembrane region" description="Helical" evidence="1">
    <location>
        <begin position="87"/>
        <end position="109"/>
    </location>
</feature>
<dbReference type="EMBL" id="FNKQ01000003">
    <property type="protein sequence ID" value="SDQ86591.1"/>
    <property type="molecule type" value="Genomic_DNA"/>
</dbReference>
<evidence type="ECO:0000313" key="4">
    <source>
        <dbReference type="Proteomes" id="UP000199289"/>
    </source>
</evidence>
<dbReference type="Proteomes" id="UP000199289">
    <property type="component" value="Unassembled WGS sequence"/>
</dbReference>
<reference evidence="3" key="2">
    <citation type="submission" date="2016-10" db="EMBL/GenBank/DDBJ databases">
        <authorList>
            <person name="de Groot N.N."/>
        </authorList>
    </citation>
    <scope>NUCLEOTIDE SEQUENCE [LARGE SCALE GENOMIC DNA]</scope>
    <source>
        <strain evidence="3">CGMCC 1.12397</strain>
    </source>
</reference>
<keyword evidence="1" id="KW-1133">Transmembrane helix</keyword>
<dbReference type="EMBL" id="QQST01000001">
    <property type="protein sequence ID" value="RDI71704.1"/>
    <property type="molecule type" value="Genomic_DNA"/>
</dbReference>
<evidence type="ECO:0000313" key="3">
    <source>
        <dbReference type="EMBL" id="SDQ86591.1"/>
    </source>
</evidence>
<keyword evidence="5" id="KW-1185">Reference proteome</keyword>
<dbReference type="OrthoDB" id="175316at2157"/>
<evidence type="ECO:0000256" key="1">
    <source>
        <dbReference type="SAM" id="Phobius"/>
    </source>
</evidence>
<dbReference type="RefSeq" id="WP_092538341.1">
    <property type="nucleotide sequence ID" value="NZ_FNKQ01000003.1"/>
</dbReference>
<accession>A0A1H1ECQ4</accession>
<dbReference type="AlphaFoldDB" id="A0A1H1ECQ4"/>
<feature type="transmembrane region" description="Helical" evidence="1">
    <location>
        <begin position="121"/>
        <end position="142"/>
    </location>
</feature>
<organism evidence="3 4">
    <name type="scientific">Halopelagius longus</name>
    <dbReference type="NCBI Taxonomy" id="1236180"/>
    <lineage>
        <taxon>Archaea</taxon>
        <taxon>Methanobacteriati</taxon>
        <taxon>Methanobacteriota</taxon>
        <taxon>Stenosarchaea group</taxon>
        <taxon>Halobacteria</taxon>
        <taxon>Halobacteriales</taxon>
        <taxon>Haloferacaceae</taxon>
    </lineage>
</organism>
<dbReference type="Pfam" id="PF04307">
    <property type="entry name" value="YdjM"/>
    <property type="match status" value="1"/>
</dbReference>
<reference evidence="2 5" key="3">
    <citation type="submission" date="2018-07" db="EMBL/GenBank/DDBJ databases">
        <title>Genome sequence of extremly halophilic archaeon Halopelagius longus strain BC12-B1.</title>
        <authorList>
            <person name="Zhang X."/>
        </authorList>
    </citation>
    <scope>NUCLEOTIDE SEQUENCE [LARGE SCALE GENOMIC DNA]</scope>
    <source>
        <strain evidence="2 5">BC12-B1</strain>
    </source>
</reference>
<dbReference type="Proteomes" id="UP000255421">
    <property type="component" value="Unassembled WGS sequence"/>
</dbReference>
<proteinExistence type="predicted"/>
<feature type="transmembrane region" description="Helical" evidence="1">
    <location>
        <begin position="59"/>
        <end position="80"/>
    </location>
</feature>
<keyword evidence="1" id="KW-0812">Transmembrane</keyword>
<reference evidence="4" key="1">
    <citation type="submission" date="2016-10" db="EMBL/GenBank/DDBJ databases">
        <authorList>
            <person name="Varghese N."/>
            <person name="Submissions S."/>
        </authorList>
    </citation>
    <scope>NUCLEOTIDE SEQUENCE [LARGE SCALE GENOMIC DNA]</scope>
    <source>
        <strain evidence="4">CGMCC 1.12397</strain>
    </source>
</reference>
<evidence type="ECO:0000313" key="2">
    <source>
        <dbReference type="EMBL" id="RDI71704.1"/>
    </source>
</evidence>
<evidence type="ECO:0000313" key="5">
    <source>
        <dbReference type="Proteomes" id="UP000255421"/>
    </source>
</evidence>